<organism evidence="7 8">
    <name type="scientific">Kordiimonas lacus</name>
    <dbReference type="NCBI Taxonomy" id="637679"/>
    <lineage>
        <taxon>Bacteria</taxon>
        <taxon>Pseudomonadati</taxon>
        <taxon>Pseudomonadota</taxon>
        <taxon>Alphaproteobacteria</taxon>
        <taxon>Kordiimonadales</taxon>
        <taxon>Kordiimonadaceae</taxon>
        <taxon>Kordiimonas</taxon>
    </lineage>
</organism>
<dbReference type="InterPro" id="IPR050078">
    <property type="entry name" value="Ribosomal_L11_MeTrfase_PrmA"/>
</dbReference>
<feature type="binding site" evidence="6">
    <location>
        <position position="183"/>
    </location>
    <ligand>
        <name>S-adenosyl-L-methionine</name>
        <dbReference type="ChEBI" id="CHEBI:59789"/>
    </ligand>
</feature>
<comment type="subcellular location">
    <subcellularLocation>
        <location evidence="6">Cytoplasm</location>
    </subcellularLocation>
</comment>
<keyword evidence="7" id="KW-0687">Ribonucleoprotein</keyword>
<gene>
    <name evidence="6" type="primary">prmA</name>
    <name evidence="7" type="ORF">SAMN04488071_3008</name>
</gene>
<dbReference type="STRING" id="637679.GCA_001550055_02297"/>
<evidence type="ECO:0000256" key="3">
    <source>
        <dbReference type="ARBA" id="ARBA00022603"/>
    </source>
</evidence>
<feature type="binding site" evidence="6">
    <location>
        <position position="137"/>
    </location>
    <ligand>
        <name>S-adenosyl-L-methionine</name>
        <dbReference type="ChEBI" id="CHEBI:59789"/>
    </ligand>
</feature>
<keyword evidence="3 6" id="KW-0489">Methyltransferase</keyword>
<dbReference type="Gene3D" id="3.40.50.150">
    <property type="entry name" value="Vaccinia Virus protein VP39"/>
    <property type="match status" value="1"/>
</dbReference>
<sequence>MSDIWCLNGELPEARARELEATLEMVADERGEFPPTLSYFEQPGEAEWRVEIFFATQPDSEFLTAVLSRMGLGDWPHELAPVEDKDWVSESQKLLAPVEAGRFFVYGSHDADKAKADAINLQIDAGQAFGTGKHETTAACLEVLDQLADDLSPKTMLDLGTGSGVLALAAQKVWPKMRITASDIDPIAIEVTAENITVNDGVARQVGSGLPGMAVVVAPGLDDPAFKDEKPFDLITANILAGPLVDLAPDIVDALAKSGTLVLSGLLVTQEKEVLEPYLARGLVSLGRVEKGEWLALVLRKP</sequence>
<accession>A0A1G7D925</accession>
<dbReference type="InterPro" id="IPR029063">
    <property type="entry name" value="SAM-dependent_MTases_sf"/>
</dbReference>
<dbReference type="PANTHER" id="PTHR43648:SF1">
    <property type="entry name" value="ELECTRON TRANSFER FLAVOPROTEIN BETA SUBUNIT LYSINE METHYLTRANSFERASE"/>
    <property type="match status" value="1"/>
</dbReference>
<evidence type="ECO:0000256" key="4">
    <source>
        <dbReference type="ARBA" id="ARBA00022679"/>
    </source>
</evidence>
<dbReference type="EMBL" id="FNAK01000007">
    <property type="protein sequence ID" value="SDE48061.1"/>
    <property type="molecule type" value="Genomic_DNA"/>
</dbReference>
<protein>
    <recommendedName>
        <fullName evidence="6">Ribosomal protein L11 methyltransferase</fullName>
        <shortName evidence="6">L11 Mtase</shortName>
        <ecNumber evidence="6">2.1.1.-</ecNumber>
    </recommendedName>
</protein>
<comment type="function">
    <text evidence="6">Methylates ribosomal protein L11.</text>
</comment>
<evidence type="ECO:0000256" key="2">
    <source>
        <dbReference type="ARBA" id="ARBA00022490"/>
    </source>
</evidence>
<dbReference type="GO" id="GO:0016279">
    <property type="term" value="F:protein-lysine N-methyltransferase activity"/>
    <property type="evidence" value="ECO:0007669"/>
    <property type="project" value="RHEA"/>
</dbReference>
<feature type="binding site" evidence="6">
    <location>
        <position position="160"/>
    </location>
    <ligand>
        <name>S-adenosyl-L-methionine</name>
        <dbReference type="ChEBI" id="CHEBI:59789"/>
    </ligand>
</feature>
<dbReference type="SUPFAM" id="SSF53335">
    <property type="entry name" value="S-adenosyl-L-methionine-dependent methyltransferases"/>
    <property type="match status" value="1"/>
</dbReference>
<evidence type="ECO:0000256" key="6">
    <source>
        <dbReference type="HAMAP-Rule" id="MF_00735"/>
    </source>
</evidence>
<dbReference type="AlphaFoldDB" id="A0A1G7D925"/>
<evidence type="ECO:0000256" key="5">
    <source>
        <dbReference type="ARBA" id="ARBA00022691"/>
    </source>
</evidence>
<dbReference type="InterPro" id="IPR004498">
    <property type="entry name" value="Ribosomal_PrmA_MeTrfase"/>
</dbReference>
<dbReference type="GO" id="GO:0005840">
    <property type="term" value="C:ribosome"/>
    <property type="evidence" value="ECO:0007669"/>
    <property type="project" value="UniProtKB-KW"/>
</dbReference>
<keyword evidence="8" id="KW-1185">Reference proteome</keyword>
<dbReference type="HAMAP" id="MF_00735">
    <property type="entry name" value="Methyltr_PrmA"/>
    <property type="match status" value="1"/>
</dbReference>
<comment type="catalytic activity">
    <reaction evidence="6">
        <text>L-lysyl-[protein] + 3 S-adenosyl-L-methionine = N(6),N(6),N(6)-trimethyl-L-lysyl-[protein] + 3 S-adenosyl-L-homocysteine + 3 H(+)</text>
        <dbReference type="Rhea" id="RHEA:54192"/>
        <dbReference type="Rhea" id="RHEA-COMP:9752"/>
        <dbReference type="Rhea" id="RHEA-COMP:13826"/>
        <dbReference type="ChEBI" id="CHEBI:15378"/>
        <dbReference type="ChEBI" id="CHEBI:29969"/>
        <dbReference type="ChEBI" id="CHEBI:57856"/>
        <dbReference type="ChEBI" id="CHEBI:59789"/>
        <dbReference type="ChEBI" id="CHEBI:61961"/>
    </reaction>
</comment>
<dbReference type="RefSeq" id="WP_068305126.1">
    <property type="nucleotide sequence ID" value="NZ_LRUA01000004.1"/>
</dbReference>
<keyword evidence="5 6" id="KW-0949">S-adenosyl-L-methionine</keyword>
<evidence type="ECO:0000313" key="8">
    <source>
        <dbReference type="Proteomes" id="UP000183685"/>
    </source>
</evidence>
<evidence type="ECO:0000256" key="1">
    <source>
        <dbReference type="ARBA" id="ARBA00009741"/>
    </source>
</evidence>
<keyword evidence="2 6" id="KW-0963">Cytoplasm</keyword>
<proteinExistence type="inferred from homology"/>
<dbReference type="EC" id="2.1.1.-" evidence="6"/>
<keyword evidence="4 6" id="KW-0808">Transferase</keyword>
<evidence type="ECO:0000313" key="7">
    <source>
        <dbReference type="EMBL" id="SDE48061.1"/>
    </source>
</evidence>
<feature type="binding site" evidence="6">
    <location>
        <position position="238"/>
    </location>
    <ligand>
        <name>S-adenosyl-L-methionine</name>
        <dbReference type="ChEBI" id="CHEBI:59789"/>
    </ligand>
</feature>
<dbReference type="Pfam" id="PF06325">
    <property type="entry name" value="PrmA"/>
    <property type="match status" value="1"/>
</dbReference>
<keyword evidence="7" id="KW-0689">Ribosomal protein</keyword>
<reference evidence="7 8" key="1">
    <citation type="submission" date="2016-10" db="EMBL/GenBank/DDBJ databases">
        <authorList>
            <person name="de Groot N.N."/>
        </authorList>
    </citation>
    <scope>NUCLEOTIDE SEQUENCE [LARGE SCALE GENOMIC DNA]</scope>
    <source>
        <strain evidence="7 8">CGMCC 1.9109</strain>
    </source>
</reference>
<comment type="similarity">
    <text evidence="1 6">Belongs to the methyltransferase superfamily. PrmA family.</text>
</comment>
<dbReference type="GO" id="GO:0032259">
    <property type="term" value="P:methylation"/>
    <property type="evidence" value="ECO:0007669"/>
    <property type="project" value="UniProtKB-KW"/>
</dbReference>
<dbReference type="Proteomes" id="UP000183685">
    <property type="component" value="Unassembled WGS sequence"/>
</dbReference>
<dbReference type="PANTHER" id="PTHR43648">
    <property type="entry name" value="ELECTRON TRANSFER FLAVOPROTEIN BETA SUBUNIT LYSINE METHYLTRANSFERASE"/>
    <property type="match status" value="1"/>
</dbReference>
<dbReference type="CDD" id="cd02440">
    <property type="entry name" value="AdoMet_MTases"/>
    <property type="match status" value="1"/>
</dbReference>
<name>A0A1G7D925_9PROT</name>
<dbReference type="GO" id="GO:0005737">
    <property type="term" value="C:cytoplasm"/>
    <property type="evidence" value="ECO:0007669"/>
    <property type="project" value="UniProtKB-SubCell"/>
</dbReference>